<reference evidence="1" key="2">
    <citation type="journal article" date="2015" name="Fish Shellfish Immunol.">
        <title>Early steps in the European eel (Anguilla anguilla)-Vibrio vulnificus interaction in the gills: Role of the RtxA13 toxin.</title>
        <authorList>
            <person name="Callol A."/>
            <person name="Pajuelo D."/>
            <person name="Ebbesson L."/>
            <person name="Teles M."/>
            <person name="MacKenzie S."/>
            <person name="Amaro C."/>
        </authorList>
    </citation>
    <scope>NUCLEOTIDE SEQUENCE</scope>
</reference>
<proteinExistence type="predicted"/>
<sequence length="82" mass="9111">MSCRKTGSTERFSVHHQLTETFSSLNSAGAKCATPCGPSAMEKPKFDTRPWDSSIYEDSALTFLAIQKPQNDRFLTLLSVHC</sequence>
<protein>
    <submittedName>
        <fullName evidence="1">Uncharacterized protein</fullName>
    </submittedName>
</protein>
<accession>A0A0E9T949</accession>
<organism evidence="1">
    <name type="scientific">Anguilla anguilla</name>
    <name type="common">European freshwater eel</name>
    <name type="synonym">Muraena anguilla</name>
    <dbReference type="NCBI Taxonomy" id="7936"/>
    <lineage>
        <taxon>Eukaryota</taxon>
        <taxon>Metazoa</taxon>
        <taxon>Chordata</taxon>
        <taxon>Craniata</taxon>
        <taxon>Vertebrata</taxon>
        <taxon>Euteleostomi</taxon>
        <taxon>Actinopterygii</taxon>
        <taxon>Neopterygii</taxon>
        <taxon>Teleostei</taxon>
        <taxon>Anguilliformes</taxon>
        <taxon>Anguillidae</taxon>
        <taxon>Anguilla</taxon>
    </lineage>
</organism>
<dbReference type="AlphaFoldDB" id="A0A0E9T949"/>
<evidence type="ECO:0000313" key="1">
    <source>
        <dbReference type="EMBL" id="JAH49937.1"/>
    </source>
</evidence>
<reference evidence="1" key="1">
    <citation type="submission" date="2014-11" db="EMBL/GenBank/DDBJ databases">
        <authorList>
            <person name="Amaro Gonzalez C."/>
        </authorList>
    </citation>
    <scope>NUCLEOTIDE SEQUENCE</scope>
</reference>
<name>A0A0E9T949_ANGAN</name>
<dbReference type="EMBL" id="GBXM01058640">
    <property type="protein sequence ID" value="JAH49937.1"/>
    <property type="molecule type" value="Transcribed_RNA"/>
</dbReference>